<feature type="region of interest" description="Disordered" evidence="1">
    <location>
        <begin position="39"/>
        <end position="66"/>
    </location>
</feature>
<dbReference type="Proteomes" id="UP000215506">
    <property type="component" value="Unassembled WGS sequence"/>
</dbReference>
<reference evidence="2 3" key="1">
    <citation type="submission" date="2017-07" db="EMBL/GenBank/DDBJ databases">
        <title>First draft Genome Sequence of Nocardia cerradoensis isolated from human infection.</title>
        <authorList>
            <person name="Carrasco G."/>
        </authorList>
    </citation>
    <scope>NUCLEOTIDE SEQUENCE [LARGE SCALE GENOMIC DNA]</scope>
    <source>
        <strain evidence="2 3">CNM20130759</strain>
    </source>
</reference>
<sequence length="66" mass="6960">MASYLDLLLHPAAGTVLGYINDTLHNIFSNDWGWGSSTPNWGTGSSTGNWGLGSSTPDMWTGSSTP</sequence>
<evidence type="ECO:0000256" key="1">
    <source>
        <dbReference type="SAM" id="MobiDB-lite"/>
    </source>
</evidence>
<name>A0A231H724_9NOCA</name>
<protein>
    <submittedName>
        <fullName evidence="2">Uncharacterized protein</fullName>
    </submittedName>
</protein>
<accession>A0A231H724</accession>
<keyword evidence="3" id="KW-1185">Reference proteome</keyword>
<dbReference type="GeneID" id="66718799"/>
<organism evidence="2 3">
    <name type="scientific">Nocardia cerradoensis</name>
    <dbReference type="NCBI Taxonomy" id="85688"/>
    <lineage>
        <taxon>Bacteria</taxon>
        <taxon>Bacillati</taxon>
        <taxon>Actinomycetota</taxon>
        <taxon>Actinomycetes</taxon>
        <taxon>Mycobacteriales</taxon>
        <taxon>Nocardiaceae</taxon>
        <taxon>Nocardia</taxon>
    </lineage>
</organism>
<evidence type="ECO:0000313" key="2">
    <source>
        <dbReference type="EMBL" id="OXR44645.1"/>
    </source>
</evidence>
<dbReference type="EMBL" id="NGAF01000006">
    <property type="protein sequence ID" value="OXR44645.1"/>
    <property type="molecule type" value="Genomic_DNA"/>
</dbReference>
<evidence type="ECO:0000313" key="3">
    <source>
        <dbReference type="Proteomes" id="UP000215506"/>
    </source>
</evidence>
<dbReference type="RefSeq" id="WP_030513254.1">
    <property type="nucleotide sequence ID" value="NZ_JAAXOR010000006.1"/>
</dbReference>
<gene>
    <name evidence="2" type="ORF">B7C42_03439</name>
</gene>
<dbReference type="AlphaFoldDB" id="A0A231H724"/>
<proteinExistence type="predicted"/>
<comment type="caution">
    <text evidence="2">The sequence shown here is derived from an EMBL/GenBank/DDBJ whole genome shotgun (WGS) entry which is preliminary data.</text>
</comment>